<protein>
    <submittedName>
        <fullName evidence="1">Uncharacterized protein</fullName>
    </submittedName>
</protein>
<comment type="caution">
    <text evidence="1">The sequence shown here is derived from an EMBL/GenBank/DDBJ whole genome shotgun (WGS) entry which is preliminary data.</text>
</comment>
<proteinExistence type="predicted"/>
<reference evidence="1 2" key="1">
    <citation type="submission" date="2021-01" db="EMBL/GenBank/DDBJ databases">
        <title>Chromosome-level genome assembly of a human fungal pathogen reveals clustering of transcriptionally co-regulated genes.</title>
        <authorList>
            <person name="Voorhies M."/>
            <person name="Cohen S."/>
            <person name="Shea T.P."/>
            <person name="Petrus S."/>
            <person name="Munoz J.F."/>
            <person name="Poplawski S."/>
            <person name="Goldman W.E."/>
            <person name="Michael T."/>
            <person name="Cuomo C.A."/>
            <person name="Sil A."/>
            <person name="Beyhan S."/>
        </authorList>
    </citation>
    <scope>NUCLEOTIDE SEQUENCE [LARGE SCALE GENOMIC DNA]</scope>
    <source>
        <strain evidence="1 2">G184AR</strain>
    </source>
</reference>
<evidence type="ECO:0000313" key="1">
    <source>
        <dbReference type="EMBL" id="KAG5293242.1"/>
    </source>
</evidence>
<accession>A0A8H7YKP2</accession>
<dbReference type="Proteomes" id="UP000670092">
    <property type="component" value="Unassembled WGS sequence"/>
</dbReference>
<evidence type="ECO:0000313" key="2">
    <source>
        <dbReference type="Proteomes" id="UP000670092"/>
    </source>
</evidence>
<name>A0A8H7YKP2_AJECA</name>
<dbReference type="EMBL" id="JAEVHI010000004">
    <property type="protein sequence ID" value="KAG5293242.1"/>
    <property type="molecule type" value="Genomic_DNA"/>
</dbReference>
<dbReference type="AlphaFoldDB" id="A0A8H7YKP2"/>
<sequence>MRTHLPTYYCTAQETLAIHESIAQVSIPLNIHYHFVLAPQLKPSSLLRPCLGFQGLSVAGHQLRTNGGRMPIEKTPVSFSSRLDQSPEVPHHYDTLKI</sequence>
<organism evidence="1 2">
    <name type="scientific">Ajellomyces capsulatus</name>
    <name type="common">Darling's disease fungus</name>
    <name type="synonym">Histoplasma capsulatum</name>
    <dbReference type="NCBI Taxonomy" id="5037"/>
    <lineage>
        <taxon>Eukaryota</taxon>
        <taxon>Fungi</taxon>
        <taxon>Dikarya</taxon>
        <taxon>Ascomycota</taxon>
        <taxon>Pezizomycotina</taxon>
        <taxon>Eurotiomycetes</taxon>
        <taxon>Eurotiomycetidae</taxon>
        <taxon>Onygenales</taxon>
        <taxon>Ajellomycetaceae</taxon>
        <taxon>Histoplasma</taxon>
    </lineage>
</organism>
<gene>
    <name evidence="1" type="ORF">I7I52_04491</name>
</gene>
<dbReference type="VEuPathDB" id="FungiDB:I7I52_04491"/>